<proteinExistence type="predicted"/>
<dbReference type="RefSeq" id="WP_121646908.1">
    <property type="nucleotide sequence ID" value="NZ_RCUX01000001.1"/>
</dbReference>
<dbReference type="OrthoDB" id="4793383at2"/>
<protein>
    <recommendedName>
        <fullName evidence="3">PqqD family peptide modification chaperone</fullName>
    </recommendedName>
</protein>
<keyword evidence="2" id="KW-1185">Reference proteome</keyword>
<evidence type="ECO:0000313" key="2">
    <source>
        <dbReference type="Proteomes" id="UP000272503"/>
    </source>
</evidence>
<organism evidence="1 2">
    <name type="scientific">Mycetocola tolaasinivorans</name>
    <dbReference type="NCBI Taxonomy" id="76635"/>
    <lineage>
        <taxon>Bacteria</taxon>
        <taxon>Bacillati</taxon>
        <taxon>Actinomycetota</taxon>
        <taxon>Actinomycetes</taxon>
        <taxon>Micrococcales</taxon>
        <taxon>Microbacteriaceae</taxon>
        <taxon>Mycetocola</taxon>
    </lineage>
</organism>
<dbReference type="AlphaFoldDB" id="A0A3L7AEJ2"/>
<reference evidence="1 2" key="1">
    <citation type="submission" date="2018-10" db="EMBL/GenBank/DDBJ databases">
        <authorList>
            <person name="Li J."/>
        </authorList>
    </citation>
    <scope>NUCLEOTIDE SEQUENCE [LARGE SCALE GENOMIC DNA]</scope>
    <source>
        <strain evidence="1 2">IF 016277</strain>
    </source>
</reference>
<sequence length="371" mass="40215">MTSPDHVFVDALGVCVHLELTGLTPAESDHIRALWAHCACAHAGETSVVIRAALDSNVLVLLDPADFDMVLGSFPELCERLSSLITRTAVAERATSLLMLHAGGVADPETGRAAVMVGPSGMGKTTATRILGREYVYVSDETIGFDAHLRIEPYLKPLALKDDLPASLGWKTQAAPESLGLRMTDAAAFDLGPLLFLDRIRTSADGEHAQGAQIVPIPADEAIHRLVEQVSYLASRETPIRRLRHLIEVAGGAYRVRYSEATSIAPVLAELFPGLRPVRYDRVLSRAIVSDEVSVGGRTHLFQDGRLIVLNEIATLIWHLSEFPTPLTLIEEAVWRAFGHPIGEGDVDELVTELTAAGLLIESSSEMELIR</sequence>
<name>A0A3L7AEJ2_9MICO</name>
<gene>
    <name evidence="1" type="ORF">D9V32_00300</name>
</gene>
<dbReference type="EMBL" id="RCUX01000001">
    <property type="protein sequence ID" value="RLP77812.1"/>
    <property type="molecule type" value="Genomic_DNA"/>
</dbReference>
<evidence type="ECO:0008006" key="3">
    <source>
        <dbReference type="Google" id="ProtNLM"/>
    </source>
</evidence>
<comment type="caution">
    <text evidence="1">The sequence shown here is derived from an EMBL/GenBank/DDBJ whole genome shotgun (WGS) entry which is preliminary data.</text>
</comment>
<dbReference type="Proteomes" id="UP000272503">
    <property type="component" value="Unassembled WGS sequence"/>
</dbReference>
<evidence type="ECO:0000313" key="1">
    <source>
        <dbReference type="EMBL" id="RLP77812.1"/>
    </source>
</evidence>
<accession>A0A3L7AEJ2</accession>
<dbReference type="SUPFAM" id="SSF53795">
    <property type="entry name" value="PEP carboxykinase-like"/>
    <property type="match status" value="1"/>
</dbReference>